<dbReference type="Proteomes" id="UP000095767">
    <property type="component" value="Unassembled WGS sequence"/>
</dbReference>
<feature type="non-terminal residue" evidence="1">
    <location>
        <position position="1"/>
    </location>
</feature>
<organism evidence="1 2">
    <name type="scientific">Dichanthelium oligosanthes</name>
    <dbReference type="NCBI Taxonomy" id="888268"/>
    <lineage>
        <taxon>Eukaryota</taxon>
        <taxon>Viridiplantae</taxon>
        <taxon>Streptophyta</taxon>
        <taxon>Embryophyta</taxon>
        <taxon>Tracheophyta</taxon>
        <taxon>Spermatophyta</taxon>
        <taxon>Magnoliopsida</taxon>
        <taxon>Liliopsida</taxon>
        <taxon>Poales</taxon>
        <taxon>Poaceae</taxon>
        <taxon>PACMAD clade</taxon>
        <taxon>Panicoideae</taxon>
        <taxon>Panicodae</taxon>
        <taxon>Paniceae</taxon>
        <taxon>Dichantheliinae</taxon>
        <taxon>Dichanthelium</taxon>
    </lineage>
</organism>
<gene>
    <name evidence="1" type="ORF">BAE44_0017291</name>
</gene>
<keyword evidence="2" id="KW-1185">Reference proteome</keyword>
<accession>A0A1E5V949</accession>
<proteinExistence type="predicted"/>
<dbReference type="EMBL" id="LWDX02047373">
    <property type="protein sequence ID" value="OEL21690.1"/>
    <property type="molecule type" value="Genomic_DNA"/>
</dbReference>
<name>A0A1E5V949_9POAL</name>
<comment type="caution">
    <text evidence="1">The sequence shown here is derived from an EMBL/GenBank/DDBJ whole genome shotgun (WGS) entry which is preliminary data.</text>
</comment>
<protein>
    <submittedName>
        <fullName evidence="1">Uncharacterized protein</fullName>
    </submittedName>
</protein>
<evidence type="ECO:0000313" key="2">
    <source>
        <dbReference type="Proteomes" id="UP000095767"/>
    </source>
</evidence>
<dbReference type="AlphaFoldDB" id="A0A1E5V949"/>
<evidence type="ECO:0000313" key="1">
    <source>
        <dbReference type="EMBL" id="OEL21690.1"/>
    </source>
</evidence>
<sequence length="115" mass="12649">LLHTYLDGVDGRSRKPVALVSGSHCTLQVRWLTISPSGRVDVIICDRGGTRSRGPCQFYEIKPWLFFQFGPRSSHCLSTLASPSFWDLGCNEFSVGASTPLRIFFQGIGLPASCL</sequence>
<reference evidence="1 2" key="1">
    <citation type="submission" date="2016-09" db="EMBL/GenBank/DDBJ databases">
        <title>The draft genome of Dichanthelium oligosanthes: A C3 panicoid grass species.</title>
        <authorList>
            <person name="Studer A.J."/>
            <person name="Schnable J.C."/>
            <person name="Brutnell T.P."/>
        </authorList>
    </citation>
    <scope>NUCLEOTIDE SEQUENCE [LARGE SCALE GENOMIC DNA]</scope>
    <source>
        <strain evidence="2">cv. Kellogg 1175</strain>
        <tissue evidence="1">Leaf</tissue>
    </source>
</reference>
<dbReference type="OrthoDB" id="10578608at2759"/>